<organism evidence="1 2">
    <name type="scientific">Pangasius djambal</name>
    <dbReference type="NCBI Taxonomy" id="1691987"/>
    <lineage>
        <taxon>Eukaryota</taxon>
        <taxon>Metazoa</taxon>
        <taxon>Chordata</taxon>
        <taxon>Craniata</taxon>
        <taxon>Vertebrata</taxon>
        <taxon>Euteleostomi</taxon>
        <taxon>Actinopterygii</taxon>
        <taxon>Neopterygii</taxon>
        <taxon>Teleostei</taxon>
        <taxon>Ostariophysi</taxon>
        <taxon>Siluriformes</taxon>
        <taxon>Pangasiidae</taxon>
        <taxon>Pangasius</taxon>
    </lineage>
</organism>
<evidence type="ECO:0000313" key="2">
    <source>
        <dbReference type="Proteomes" id="UP000830395"/>
    </source>
</evidence>
<name>A0ACC5Z6U3_9TELE</name>
<proteinExistence type="predicted"/>
<sequence length="555" mass="61243">MASTAELKLGKKLSEGKTKQIFELLDMPGQVLVQSKDQITAGNAVRKDQMEGKAAISNKTTSCVFKLLQEAGIKTAFVKQHSETAFIASHCEMVPIEWVCRRIATGSFLKRNPGVKEGYRFSPLKMEMFFKDDANNDPQWSEEQLLAAGFELAGVTIGRCEVDIMSKSTVAIFEVLEKAWATQNCTLVDMKIEFGVNVTTKEVVLADVIDNDSWRLWPAGDRSQQKDKQASFTFAMQDWHCLKPYVYRDLKEVTPEAMQMVKRNFEWVVERVQPVLQFSTQLDAMQHLKEQLEQRTRMIEANIQRQQEELRQIQEELQRVQGQGLQMFLQQGGGSLNLGSVQLAQGSSVQPGAALTMQGLVVPAGILQGNLASTHTGTQHSVSQQTQPAQPQQQSILREQSGTHTQSQRSSHTLQSPQGALPASLYNTMMISQPGQANVVQISTSLAQSSPSGTAVATFSQDRQIRFPAAPQLLTKLVTGPMACGAVMVPTTMFMGQVVTPFAPQQSQNQTISIGQQAPTPSQEQQGQTQAGTQPQSQNQTPLSQTQFLQVSIKK</sequence>
<dbReference type="EMBL" id="CM040993">
    <property type="protein sequence ID" value="MCJ8743579.1"/>
    <property type="molecule type" value="Genomic_DNA"/>
</dbReference>
<comment type="caution">
    <text evidence="1">The sequence shown here is derived from an EMBL/GenBank/DDBJ whole genome shotgun (WGS) entry which is preliminary data.</text>
</comment>
<keyword evidence="2" id="KW-1185">Reference proteome</keyword>
<evidence type="ECO:0000313" key="1">
    <source>
        <dbReference type="EMBL" id="MCJ8743579.1"/>
    </source>
</evidence>
<dbReference type="Proteomes" id="UP000830395">
    <property type="component" value="Chromosome 19"/>
</dbReference>
<reference evidence="1" key="1">
    <citation type="submission" date="2020-02" db="EMBL/GenBank/DDBJ databases">
        <title>Genome sequencing of the panga catfish, Pangasius djambal.</title>
        <authorList>
            <person name="Wen M."/>
            <person name="Zahm M."/>
            <person name="Roques C."/>
            <person name="Cabau C."/>
            <person name="Klopp C."/>
            <person name="Donnadieu C."/>
            <person name="Jouanno E."/>
            <person name="Avarre J.-C."/>
            <person name="Campet M."/>
            <person name="Ha T."/>
            <person name="Dugue R."/>
            <person name="Lampietro C."/>
            <person name="Louis A."/>
            <person name="Herpin A."/>
            <person name="Echchiki A."/>
            <person name="Berthelot C."/>
            <person name="Parey E."/>
            <person name="Roest-Crollius H."/>
            <person name="Braasch I."/>
            <person name="Postlethwait J.H."/>
            <person name="Bobe J."/>
            <person name="Montfort J."/>
            <person name="Bouchez O."/>
            <person name="Begum T."/>
            <person name="Schartl M."/>
            <person name="Gustiano R."/>
            <person name="Guiguen Y."/>
        </authorList>
    </citation>
    <scope>NUCLEOTIDE SEQUENCE</scope>
    <source>
        <strain evidence="1">Pdj_M5554</strain>
    </source>
</reference>
<protein>
    <submittedName>
        <fullName evidence="1">Uncharacterized protein</fullName>
    </submittedName>
</protein>
<gene>
    <name evidence="1" type="ORF">PDJAM_G00095510</name>
</gene>
<accession>A0ACC5Z6U3</accession>